<name>A0A0J8WKV6_9MYCO</name>
<dbReference type="EMBL" id="LFOD01000085">
    <property type="protein sequence ID" value="KMV13629.1"/>
    <property type="molecule type" value="Genomic_DNA"/>
</dbReference>
<comment type="caution">
    <text evidence="1">The sequence shown here is derived from an EMBL/GenBank/DDBJ whole genome shotgun (WGS) entry which is preliminary data.</text>
</comment>
<dbReference type="AlphaFoldDB" id="A0A0J8WKV6"/>
<sequence>MPTIDIDTSRPELARIYGFTAEFAVRAVLNDLGPFSATFTLADGSVMQGKVTDQFDGTITIAGREVAVAQITKIQIG</sequence>
<dbReference type="Proteomes" id="UP000037594">
    <property type="component" value="Unassembled WGS sequence"/>
</dbReference>
<evidence type="ECO:0000313" key="2">
    <source>
        <dbReference type="Proteomes" id="UP000037594"/>
    </source>
</evidence>
<gene>
    <name evidence="1" type="ORF">ACT17_34315</name>
</gene>
<protein>
    <submittedName>
        <fullName evidence="1">Uncharacterized protein</fullName>
    </submittedName>
</protein>
<dbReference type="RefSeq" id="WP_048896620.1">
    <property type="nucleotide sequence ID" value="NZ_LFOD01000085.1"/>
</dbReference>
<evidence type="ECO:0000313" key="1">
    <source>
        <dbReference type="EMBL" id="KMV13629.1"/>
    </source>
</evidence>
<accession>A0A0J8WKV6</accession>
<organism evidence="1 2">
    <name type="scientific">Mycolicibacterium conceptionense</name>
    <dbReference type="NCBI Taxonomy" id="451644"/>
    <lineage>
        <taxon>Bacteria</taxon>
        <taxon>Bacillati</taxon>
        <taxon>Actinomycetota</taxon>
        <taxon>Actinomycetes</taxon>
        <taxon>Mycobacteriales</taxon>
        <taxon>Mycobacteriaceae</taxon>
        <taxon>Mycolicibacterium</taxon>
    </lineage>
</organism>
<proteinExistence type="predicted"/>
<dbReference type="PATRIC" id="fig|451644.5.peg.7057"/>
<reference evidence="1 2" key="1">
    <citation type="submission" date="2015-06" db="EMBL/GenBank/DDBJ databases">
        <title>Genome sequence of Mycobacterium conceptionense strain MLE.</title>
        <authorList>
            <person name="Greninger A.L."/>
            <person name="Cunningham G."/>
            <person name="Chiu C.Y."/>
            <person name="Miller S."/>
        </authorList>
    </citation>
    <scope>NUCLEOTIDE SEQUENCE [LARGE SCALE GENOMIC DNA]</scope>
    <source>
        <strain evidence="1 2">MLE</strain>
    </source>
</reference>